<keyword evidence="1" id="KW-1133">Transmembrane helix</keyword>
<reference evidence="2 3" key="1">
    <citation type="submission" date="2020-08" db="EMBL/GenBank/DDBJ databases">
        <title>Genomic Encyclopedia of Type Strains, Phase III (KMG-III): the genomes of soil and plant-associated and newly described type strains.</title>
        <authorList>
            <person name="Whitman W."/>
        </authorList>
    </citation>
    <scope>NUCLEOTIDE SEQUENCE [LARGE SCALE GENOMIC DNA]</scope>
    <source>
        <strain evidence="2 3">CECT 3302</strain>
    </source>
</reference>
<keyword evidence="1" id="KW-0812">Transmembrane</keyword>
<evidence type="ECO:0000313" key="2">
    <source>
        <dbReference type="EMBL" id="MBB3092202.1"/>
    </source>
</evidence>
<keyword evidence="3" id="KW-1185">Reference proteome</keyword>
<dbReference type="Proteomes" id="UP000577707">
    <property type="component" value="Unassembled WGS sequence"/>
</dbReference>
<sequence>METLLLLSIALIGAGLLTINLAQRTYNGWIIGWFIVAAGISGTVVAGWSWAAQAALIS</sequence>
<protein>
    <submittedName>
        <fullName evidence="2">Uncharacterized protein</fullName>
    </submittedName>
</protein>
<dbReference type="EMBL" id="JACHXG010000017">
    <property type="protein sequence ID" value="MBB3092202.1"/>
    <property type="molecule type" value="Genomic_DNA"/>
</dbReference>
<proteinExistence type="predicted"/>
<dbReference type="AlphaFoldDB" id="A0A7W5FBG4"/>
<evidence type="ECO:0000313" key="3">
    <source>
        <dbReference type="Proteomes" id="UP000577707"/>
    </source>
</evidence>
<evidence type="ECO:0000256" key="1">
    <source>
        <dbReference type="SAM" id="Phobius"/>
    </source>
</evidence>
<feature type="transmembrane region" description="Helical" evidence="1">
    <location>
        <begin position="32"/>
        <end position="52"/>
    </location>
</feature>
<keyword evidence="1" id="KW-0472">Membrane</keyword>
<dbReference type="RefSeq" id="WP_183551829.1">
    <property type="nucleotide sequence ID" value="NZ_BMQT01000017.1"/>
</dbReference>
<accession>A0A7W5FBG4</accession>
<name>A0A7W5FBG4_9ACTN</name>
<comment type="caution">
    <text evidence="2">The sequence shown here is derived from an EMBL/GenBank/DDBJ whole genome shotgun (WGS) entry which is preliminary data.</text>
</comment>
<organism evidence="2 3">
    <name type="scientific">Nocardioides albus</name>
    <dbReference type="NCBI Taxonomy" id="1841"/>
    <lineage>
        <taxon>Bacteria</taxon>
        <taxon>Bacillati</taxon>
        <taxon>Actinomycetota</taxon>
        <taxon>Actinomycetes</taxon>
        <taxon>Propionibacteriales</taxon>
        <taxon>Nocardioidaceae</taxon>
        <taxon>Nocardioides</taxon>
    </lineage>
</organism>
<gene>
    <name evidence="2" type="ORF">FHS12_005179</name>
</gene>